<evidence type="ECO:0000256" key="1">
    <source>
        <dbReference type="ARBA" id="ARBA00022603"/>
    </source>
</evidence>
<dbReference type="InterPro" id="IPR044748">
    <property type="entry name" value="Trm3/TARBP1_C"/>
</dbReference>
<feature type="domain" description="tRNA/rRNA methyltransferase SpoU type" evidence="4">
    <location>
        <begin position="1769"/>
        <end position="1910"/>
    </location>
</feature>
<evidence type="ECO:0000256" key="2">
    <source>
        <dbReference type="ARBA" id="ARBA00022679"/>
    </source>
</evidence>
<feature type="region of interest" description="Disordered" evidence="3">
    <location>
        <begin position="81"/>
        <end position="128"/>
    </location>
</feature>
<reference evidence="5 6" key="1">
    <citation type="submission" date="2024-10" db="EMBL/GenBank/DDBJ databases">
        <title>Updated reference genomes for cyclostephanoid diatoms.</title>
        <authorList>
            <person name="Roberts W.R."/>
            <person name="Alverson A.J."/>
        </authorList>
    </citation>
    <scope>NUCLEOTIDE SEQUENCE [LARGE SCALE GENOMIC DNA]</scope>
    <source>
        <strain evidence="5 6">AJA010-31</strain>
    </source>
</reference>
<dbReference type="GO" id="GO:0008168">
    <property type="term" value="F:methyltransferase activity"/>
    <property type="evidence" value="ECO:0007669"/>
    <property type="project" value="UniProtKB-KW"/>
</dbReference>
<comment type="caution">
    <text evidence="5">The sequence shown here is derived from an EMBL/GenBank/DDBJ whole genome shotgun (WGS) entry which is preliminary data.</text>
</comment>
<evidence type="ECO:0000313" key="6">
    <source>
        <dbReference type="Proteomes" id="UP001530400"/>
    </source>
</evidence>
<feature type="region of interest" description="Disordered" evidence="3">
    <location>
        <begin position="517"/>
        <end position="548"/>
    </location>
</feature>
<protein>
    <recommendedName>
        <fullName evidence="4">tRNA/rRNA methyltransferase SpoU type domain-containing protein</fullName>
    </recommendedName>
</protein>
<keyword evidence="1" id="KW-0489">Methyltransferase</keyword>
<dbReference type="Proteomes" id="UP001530400">
    <property type="component" value="Unassembled WGS sequence"/>
</dbReference>
<gene>
    <name evidence="5" type="ORF">ACHAWO_013901</name>
</gene>
<keyword evidence="6" id="KW-1185">Reference proteome</keyword>
<proteinExistence type="predicted"/>
<evidence type="ECO:0000256" key="3">
    <source>
        <dbReference type="SAM" id="MobiDB-lite"/>
    </source>
</evidence>
<feature type="compositionally biased region" description="Acidic residues" evidence="3">
    <location>
        <begin position="94"/>
        <end position="106"/>
    </location>
</feature>
<dbReference type="PANTHER" id="PTHR12029:SF11">
    <property type="entry name" value="METHYLTRANSFERASE TARBP1-RELATED"/>
    <property type="match status" value="1"/>
</dbReference>
<dbReference type="Gene3D" id="3.40.1280.10">
    <property type="match status" value="1"/>
</dbReference>
<dbReference type="PANTHER" id="PTHR12029">
    <property type="entry name" value="RNA METHYLTRANSFERASE"/>
    <property type="match status" value="1"/>
</dbReference>
<dbReference type="Pfam" id="PF00588">
    <property type="entry name" value="SpoU_methylase"/>
    <property type="match status" value="1"/>
</dbReference>
<evidence type="ECO:0000259" key="4">
    <source>
        <dbReference type="Pfam" id="PF00588"/>
    </source>
</evidence>
<evidence type="ECO:0000313" key="5">
    <source>
        <dbReference type="EMBL" id="KAL3801752.1"/>
    </source>
</evidence>
<dbReference type="InterPro" id="IPR001537">
    <property type="entry name" value="SpoU_MeTrfase"/>
</dbReference>
<sequence>MLPPGRPTILMSLDGMVLKLSAVWRQQANRRVRRQSEPLSPPIKMVAMECRVSLTTLLNRSTQLLHQSNVIDWKSAALDAASPPEAKAAPQSVEESEEESEDDDDLFGMLGGYESSDDEQEGAAPNDEAQIEEEIEEEAYDEEEATLLKRAAAVHNALLLSLDLGSAAKGLDLAALVGSIVQSTDDLKTADTSDELAIVLSYILSPSTFEERPKSFRGSQEKWRKVSSTNALMAIQFLLHLLQSDVLTGWNSIILPLLLGKPDASQVSLLMKNDVLREAVLNLTASSMPSKDGVEERAKNTCELCTQSIRSATCTPNVTARQKKINVVCSVLIHLFDIIPKLAKGSGAIDLHVKNIASNAMHQSVVIILRGICYDLVEDEKSHPPLLSVEALRVITGMLLLKLYPPSNDTKAKFGASSVADERAIELWDEILLLLSPYSSEVIEMDGAKRRRCKNWNHTAPLSATAILCVVLPTFLSKELPTIGHDNNELCRPALQSSIWNLLRTCLGKCDDSPNFSGSSRDGGEGGGRGSSLLSRETKSTASTADVPTDQLLRRRSAHCVRILVEHERERLKRESVGKRGKKCNSEETRDDVQCADLWMKYVLVFEMLEMEIELHLVWPTLRELAARVVNEEGVESNEETLDHLPELVWEDIASILKRVLLSEAPTLRKLALYRLLKGDAGIHPNVPETASEEDTDHHGDRKVFMNKPRSKWKIKKEIGDLSNLQSAPLSVVSVSFVMDVVIVSYDSILQTKVGTNMQIDQDGTLKSESITPMLSNFLSNYAITLALNDGNESHRLTDFVKDVFGSNLIKGAKARSLVTFFHAVASALQSITYTSLPSPAFEQETVRDTIRAMLAQFSSGGAPQTLQDALKRDLALALQHAKPWEKPDVNLVLQILALYPPEERNDKQTSVQQNARIALTAWLEKLGSGKWATSAAQACSSAFVIGDLMAFDDCDWLSGVNSAERETGMALCTLASLKGNASEILWPAVFKGLQGTPSNDHTSASFCKANRSMILLEFGCREKVLSGMGNGVLVADKNQSLLPPPPNVESILHNAVGFIMSQLALVSASMISTKGGSNMSGANRSSEASALSTLVASLIDQITVLHKSYPSSVAIPLVGNSTLHKAIKSMSNEGSNLIESQILLYAALSCGAEFVNDESLQMINTCQTILDIDFTNLISGLNARKDTKQALRSVFQYAKWGCLSLLIPIITKQDSEHNENLLNLCDNVIKVARDSVDATPVIALTPLFRSVVASGRYVTESQGEDMLTSLQTITNTLFAILDEENTSLNWVHMLHEICKLIFSPKLLRDEYQTASINGNKNHMPIVRAFGKLFKMAGTTKPHICKTAVSIISSAWLGEEGSREAGILAIPYRDHIIDLLLYKEGKVDDSALHQSSYQVSVEGLLPKSTDASSITRAFVLVFLSKLPPLESISDTVLNELVHYIIDGLLDIGCKGPAVGKPFITGSEESFLLTVFLSLSLEPDARATRSWQALCLLKQYITESKARQIAPKLFEAMQHNTHGTCTRSHPDIFGTHYIREINRTDLSLQYVSSLMVMGGNVIVGKYSSAFFQSSSDQKIKDVLCGAIPWLSSPQGFSRAIAQLLVHKLIPMIVDVDSDVVYEDKCKDDAVLTSIYEFLENNGEMSRLRAKQANFFDSYDVDGACSLDGLLSIPVDEGEEACPKHLVDAIKDCLAEVYAELHEEDAPLWKQMEDLSVNENQKVQNETEVHDEAELVNFQRKILPLDALDLSIQSMKDQKRFNAAGKKKQDLIICATLVDKVPNLAGLARTAEIFAASTLVMPNLLVRKQDDFKTISASANDWIEMEECKEDELLSWLYKRKSQGYSIVGLEQTSSSKCITKFKFPNKTVLLLGKEKEGIPVEFLSVVDQCIEIPQLGIIRSLNVHVTGAIAIWKYTEQMLRKNSSKK</sequence>
<dbReference type="CDD" id="cd18091">
    <property type="entry name" value="SpoU-like_TRM3-like"/>
    <property type="match status" value="1"/>
</dbReference>
<keyword evidence="2" id="KW-0808">Transferase</keyword>
<dbReference type="InterPro" id="IPR045330">
    <property type="entry name" value="TRM3/TARBP1"/>
</dbReference>
<accession>A0ABD3QNG8</accession>
<dbReference type="EMBL" id="JALLPJ020000123">
    <property type="protein sequence ID" value="KAL3801752.1"/>
    <property type="molecule type" value="Genomic_DNA"/>
</dbReference>
<dbReference type="SUPFAM" id="SSF75217">
    <property type="entry name" value="alpha/beta knot"/>
    <property type="match status" value="1"/>
</dbReference>
<organism evidence="5 6">
    <name type="scientific">Cyclotella atomus</name>
    <dbReference type="NCBI Taxonomy" id="382360"/>
    <lineage>
        <taxon>Eukaryota</taxon>
        <taxon>Sar</taxon>
        <taxon>Stramenopiles</taxon>
        <taxon>Ochrophyta</taxon>
        <taxon>Bacillariophyta</taxon>
        <taxon>Coscinodiscophyceae</taxon>
        <taxon>Thalassiosirophycidae</taxon>
        <taxon>Stephanodiscales</taxon>
        <taxon>Stephanodiscaceae</taxon>
        <taxon>Cyclotella</taxon>
    </lineage>
</organism>
<dbReference type="GO" id="GO:0032259">
    <property type="term" value="P:methylation"/>
    <property type="evidence" value="ECO:0007669"/>
    <property type="project" value="UniProtKB-KW"/>
</dbReference>
<name>A0ABD3QNG8_9STRA</name>
<dbReference type="InterPro" id="IPR029026">
    <property type="entry name" value="tRNA_m1G_MTases_N"/>
</dbReference>
<dbReference type="InterPro" id="IPR029028">
    <property type="entry name" value="Alpha/beta_knot_MTases"/>
</dbReference>